<evidence type="ECO:0000313" key="2">
    <source>
        <dbReference type="Proteomes" id="UP000834458"/>
    </source>
</evidence>
<dbReference type="AlphaFoldDB" id="A0AA35GJD6"/>
<sequence length="150" mass="15324">MPLKVGVVSLVMLSELDKPVSLAESKTGVLGAGGAVVSSTYACNRVGPLLPASSTTRTCNVLLPPSVAACDQVLLPTVASALLQLAPLLREISTRSPAARFALSVPEMVCAAVRVMKSVPALPVSAEKLTEAMVVTGAMSSTTVMVKSFA</sequence>
<dbReference type="EMBL" id="CAHPSC010000063">
    <property type="protein sequence ID" value="CAB5707167.1"/>
    <property type="molecule type" value="Genomic_DNA"/>
</dbReference>
<organism evidence="1 2">
    <name type="scientific">Comamonas aquatica</name>
    <dbReference type="NCBI Taxonomy" id="225991"/>
    <lineage>
        <taxon>Bacteria</taxon>
        <taxon>Pseudomonadati</taxon>
        <taxon>Pseudomonadota</taxon>
        <taxon>Betaproteobacteria</taxon>
        <taxon>Burkholderiales</taxon>
        <taxon>Comamonadaceae</taxon>
        <taxon>Comamonas</taxon>
    </lineage>
</organism>
<evidence type="ECO:0000313" key="1">
    <source>
        <dbReference type="EMBL" id="CAB5707167.1"/>
    </source>
</evidence>
<reference evidence="1" key="1">
    <citation type="submission" date="2020-05" db="EMBL/GenBank/DDBJ databases">
        <authorList>
            <person name="Delgado-Blas J."/>
        </authorList>
    </citation>
    <scope>NUCLEOTIDE SEQUENCE</scope>
    <source>
        <strain evidence="1">BB1454</strain>
    </source>
</reference>
<protein>
    <submittedName>
        <fullName evidence="1">Uncharacterized protein</fullName>
    </submittedName>
</protein>
<accession>A0AA35GJD6</accession>
<gene>
    <name evidence="1" type="ORF">GHA_03297</name>
</gene>
<dbReference type="Proteomes" id="UP000834458">
    <property type="component" value="Unassembled WGS sequence"/>
</dbReference>
<comment type="caution">
    <text evidence="1">The sequence shown here is derived from an EMBL/GenBank/DDBJ whole genome shotgun (WGS) entry which is preliminary data.</text>
</comment>
<name>A0AA35GJD6_9BURK</name>
<proteinExistence type="predicted"/>